<sequence length="540" mass="59883">MGSCRKEKERTTHDYLAPKCTDNNGKIWSRRGRYTRPKYLEKYFEKIVSSLGQTTRLTPGRIGLDSLRGRFRIFARGNRNGRCPLVGVFSRGSPVSLTLAFRRCSILTSLRPQRLSKTTMFKSRPNLSTPNCRFGVSLLKSLDSISSTYCAQLLTLAFDTRILGLWRPELRIDISSVAIVSVQDVNSHLMSCQVRAIEKGVSMDSPPGMRNILLLGFSMLETFQGCDLNNEGGGGDEQWGCDAIPFLPGTTGEVLPERRQNTVTSEGIGGHEQTCKGRGRQQGIEYHVLQSLSPTSEDETMAGGIMCSQSTPCIISCNRTTVIPLILAYGDMLQKTRTRDAASICFPFIRPHPPSTQLDGFISLGSEGAGIDFDDSRISAREPHLSFRIHESKYKEPGDQTMSLAGRSYYGLKREAIYSAGFTARRPESLAMTFRRVVGWCAADLGCGRLWIRIPALPRLLLPLLCITPGFLVQQNLLSNHVNTSLLEHFRPYRHRVYGINLGEVSVSTGNFAGSPLLTSGVHLFNLGEGVTIRTKLFQK</sequence>
<comment type="caution">
    <text evidence="1">The sequence shown here is derived from an EMBL/GenBank/DDBJ whole genome shotgun (WGS) entry which is preliminary data.</text>
</comment>
<organism evidence="1 2">
    <name type="scientific">Dryococelus australis</name>
    <dbReference type="NCBI Taxonomy" id="614101"/>
    <lineage>
        <taxon>Eukaryota</taxon>
        <taxon>Metazoa</taxon>
        <taxon>Ecdysozoa</taxon>
        <taxon>Arthropoda</taxon>
        <taxon>Hexapoda</taxon>
        <taxon>Insecta</taxon>
        <taxon>Pterygota</taxon>
        <taxon>Neoptera</taxon>
        <taxon>Polyneoptera</taxon>
        <taxon>Phasmatodea</taxon>
        <taxon>Verophasmatodea</taxon>
        <taxon>Anareolatae</taxon>
        <taxon>Phasmatidae</taxon>
        <taxon>Eurycanthinae</taxon>
        <taxon>Dryococelus</taxon>
    </lineage>
</organism>
<name>A0ABQ9GKG4_9NEOP</name>
<dbReference type="EMBL" id="JARBHB010000011">
    <property type="protein sequence ID" value="KAJ8872526.1"/>
    <property type="molecule type" value="Genomic_DNA"/>
</dbReference>
<proteinExistence type="predicted"/>
<accession>A0ABQ9GKG4</accession>
<gene>
    <name evidence="1" type="ORF">PR048_026132</name>
</gene>
<protein>
    <submittedName>
        <fullName evidence="1">Uncharacterized protein</fullName>
    </submittedName>
</protein>
<evidence type="ECO:0000313" key="1">
    <source>
        <dbReference type="EMBL" id="KAJ8872526.1"/>
    </source>
</evidence>
<evidence type="ECO:0000313" key="2">
    <source>
        <dbReference type="Proteomes" id="UP001159363"/>
    </source>
</evidence>
<keyword evidence="2" id="KW-1185">Reference proteome</keyword>
<dbReference type="Proteomes" id="UP001159363">
    <property type="component" value="Chromosome 10"/>
</dbReference>
<reference evidence="1 2" key="1">
    <citation type="submission" date="2023-02" db="EMBL/GenBank/DDBJ databases">
        <title>LHISI_Scaffold_Assembly.</title>
        <authorList>
            <person name="Stuart O.P."/>
            <person name="Cleave R."/>
            <person name="Magrath M.J.L."/>
            <person name="Mikheyev A.S."/>
        </authorList>
    </citation>
    <scope>NUCLEOTIDE SEQUENCE [LARGE SCALE GENOMIC DNA]</scope>
    <source>
        <strain evidence="1">Daus_M_001</strain>
        <tissue evidence="1">Leg muscle</tissue>
    </source>
</reference>